<evidence type="ECO:0000313" key="2">
    <source>
        <dbReference type="EMBL" id="CAG9794007.1"/>
    </source>
</evidence>
<name>A0A9N9RDB3_9NEOP</name>
<sequence>MYNSSFSSSRVYDGILLHKPAACLPSIAHHSSQPSCDTDSNSGCYQPLDFQTTVTQSTSVESLPIEDQNIFLKEPYSPKVPDLPVENYQVQLLTSLSEKVTPVDKTDTFETNESKTCDFLVTAITYSQVASPSNKNVERNFKRVASPTEHVKTTGTVPAFSASRARGKGRGKYNGGPMIVTEPPIESGAGIRVLRALRSFPGSQGSMQEDAEEFLGSAEFSQRRDAWEEYKADNSQPNAVISQESQGNDSRDNRLKERRWVAGRTPISDIFRGNTRMRLIHASNNDVTDHVQSFYTLPLDIKIRCNDVTTH</sequence>
<reference evidence="2" key="1">
    <citation type="submission" date="2021-12" db="EMBL/GenBank/DDBJ databases">
        <authorList>
            <person name="King R."/>
        </authorList>
    </citation>
    <scope>NUCLEOTIDE SEQUENCE</scope>
</reference>
<dbReference type="EMBL" id="OU893337">
    <property type="protein sequence ID" value="CAG9794007.1"/>
    <property type="molecule type" value="Genomic_DNA"/>
</dbReference>
<reference evidence="2" key="2">
    <citation type="submission" date="2022-10" db="EMBL/GenBank/DDBJ databases">
        <authorList>
            <consortium name="ENA_rothamsted_submissions"/>
            <consortium name="culmorum"/>
            <person name="King R."/>
        </authorList>
    </citation>
    <scope>NUCLEOTIDE SEQUENCE</scope>
</reference>
<dbReference type="Gene3D" id="3.90.70.10">
    <property type="entry name" value="Cysteine proteinases"/>
    <property type="match status" value="1"/>
</dbReference>
<dbReference type="Proteomes" id="UP001153714">
    <property type="component" value="Chromosome 6"/>
</dbReference>
<gene>
    <name evidence="2" type="ORF">DIATSA_LOCUS11409</name>
</gene>
<evidence type="ECO:0000256" key="1">
    <source>
        <dbReference type="SAM" id="MobiDB-lite"/>
    </source>
</evidence>
<keyword evidence="3" id="KW-1185">Reference proteome</keyword>
<feature type="compositionally biased region" description="Polar residues" evidence="1">
    <location>
        <begin position="233"/>
        <end position="248"/>
    </location>
</feature>
<organism evidence="2 3">
    <name type="scientific">Diatraea saccharalis</name>
    <name type="common">sugarcane borer</name>
    <dbReference type="NCBI Taxonomy" id="40085"/>
    <lineage>
        <taxon>Eukaryota</taxon>
        <taxon>Metazoa</taxon>
        <taxon>Ecdysozoa</taxon>
        <taxon>Arthropoda</taxon>
        <taxon>Hexapoda</taxon>
        <taxon>Insecta</taxon>
        <taxon>Pterygota</taxon>
        <taxon>Neoptera</taxon>
        <taxon>Endopterygota</taxon>
        <taxon>Lepidoptera</taxon>
        <taxon>Glossata</taxon>
        <taxon>Ditrysia</taxon>
        <taxon>Pyraloidea</taxon>
        <taxon>Crambidae</taxon>
        <taxon>Crambinae</taxon>
        <taxon>Diatraea</taxon>
    </lineage>
</organism>
<protein>
    <submittedName>
        <fullName evidence="2">Uncharacterized protein</fullName>
    </submittedName>
</protein>
<dbReference type="OrthoDB" id="429671at2759"/>
<accession>A0A9N9RDB3</accession>
<evidence type="ECO:0000313" key="3">
    <source>
        <dbReference type="Proteomes" id="UP001153714"/>
    </source>
</evidence>
<dbReference type="AlphaFoldDB" id="A0A9N9RDB3"/>
<feature type="region of interest" description="Disordered" evidence="1">
    <location>
        <begin position="230"/>
        <end position="257"/>
    </location>
</feature>
<proteinExistence type="predicted"/>